<dbReference type="RefSeq" id="WP_284377914.1">
    <property type="nucleotide sequence ID" value="NZ_BSNM01000002.1"/>
</dbReference>
<feature type="transmembrane region" description="Helical" evidence="16">
    <location>
        <begin position="551"/>
        <end position="574"/>
    </location>
</feature>
<gene>
    <name evidence="19" type="primary">bcsA</name>
    <name evidence="19" type="ORF">GCM10007876_02900</name>
</gene>
<dbReference type="PANTHER" id="PTHR43867">
    <property type="entry name" value="CELLULOSE SYNTHASE CATALYTIC SUBUNIT A [UDP-FORMING]"/>
    <property type="match status" value="1"/>
</dbReference>
<evidence type="ECO:0000256" key="2">
    <source>
        <dbReference type="ARBA" id="ARBA00005186"/>
    </source>
</evidence>
<evidence type="ECO:0000256" key="4">
    <source>
        <dbReference type="ARBA" id="ARBA00012539"/>
    </source>
</evidence>
<organism evidence="19 20">
    <name type="scientific">Litoribrevibacter albus</name>
    <dbReference type="NCBI Taxonomy" id="1473156"/>
    <lineage>
        <taxon>Bacteria</taxon>
        <taxon>Pseudomonadati</taxon>
        <taxon>Pseudomonadota</taxon>
        <taxon>Gammaproteobacteria</taxon>
        <taxon>Oceanospirillales</taxon>
        <taxon>Oceanospirillaceae</taxon>
        <taxon>Litoribrevibacter</taxon>
    </lineage>
</organism>
<dbReference type="InterPro" id="IPR003919">
    <property type="entry name" value="Cell_synth_A"/>
</dbReference>
<feature type="domain" description="PilZ" evidence="17">
    <location>
        <begin position="578"/>
        <end position="677"/>
    </location>
</feature>
<dbReference type="GO" id="GO:0030244">
    <property type="term" value="P:cellulose biosynthetic process"/>
    <property type="evidence" value="ECO:0007669"/>
    <property type="project" value="UniProtKB-KW"/>
</dbReference>
<feature type="transmembrane region" description="Helical" evidence="16">
    <location>
        <begin position="97"/>
        <end position="121"/>
    </location>
</feature>
<comment type="pathway">
    <text evidence="2 16">Glycan metabolism; bacterial cellulose biosynthesis.</text>
</comment>
<dbReference type="InterPro" id="IPR001173">
    <property type="entry name" value="Glyco_trans_2-like"/>
</dbReference>
<feature type="transmembrane region" description="Helical" evidence="16">
    <location>
        <begin position="516"/>
        <end position="539"/>
    </location>
</feature>
<comment type="similarity">
    <text evidence="3">Belongs to the glycosyltransferase 2 family.</text>
</comment>
<evidence type="ECO:0000256" key="13">
    <source>
        <dbReference type="ARBA" id="ARBA00022989"/>
    </source>
</evidence>
<dbReference type="Pfam" id="PF13632">
    <property type="entry name" value="Glyco_trans_2_3"/>
    <property type="match status" value="1"/>
</dbReference>
<keyword evidence="7 16" id="KW-0997">Cell inner membrane</keyword>
<evidence type="ECO:0000313" key="20">
    <source>
        <dbReference type="Proteomes" id="UP001161389"/>
    </source>
</evidence>
<comment type="function">
    <text evidence="16">Catalytic subunit of cellulose synthase. It polymerizes uridine 5'-diphosphate glucose to cellulose.</text>
</comment>
<evidence type="ECO:0000256" key="10">
    <source>
        <dbReference type="ARBA" id="ARBA00022679"/>
    </source>
</evidence>
<dbReference type="EC" id="2.4.1.12" evidence="4 16"/>
<comment type="subcellular location">
    <subcellularLocation>
        <location evidence="1">Cell inner membrane</location>
        <topology evidence="1">Multi-pass membrane protein</topology>
    </subcellularLocation>
</comment>
<dbReference type="SUPFAM" id="SSF53448">
    <property type="entry name" value="Nucleotide-diphospho-sugar transferases"/>
    <property type="match status" value="1"/>
</dbReference>
<dbReference type="Gene3D" id="2.40.10.220">
    <property type="entry name" value="predicted glycosyltransferase like domains"/>
    <property type="match status" value="1"/>
</dbReference>
<keyword evidence="12 16" id="KW-0135">Cellulose biosynthesis</keyword>
<evidence type="ECO:0000259" key="17">
    <source>
        <dbReference type="Pfam" id="PF07238"/>
    </source>
</evidence>
<evidence type="ECO:0000256" key="11">
    <source>
        <dbReference type="ARBA" id="ARBA00022692"/>
    </source>
</evidence>
<dbReference type="GO" id="GO:0035438">
    <property type="term" value="F:cyclic-di-GMP binding"/>
    <property type="evidence" value="ECO:0007669"/>
    <property type="project" value="InterPro"/>
</dbReference>
<keyword evidence="10 16" id="KW-0808">Transferase</keyword>
<name>A0AA37S6H7_9GAMM</name>
<accession>A0AA37S6H7</accession>
<evidence type="ECO:0000256" key="1">
    <source>
        <dbReference type="ARBA" id="ARBA00004429"/>
    </source>
</evidence>
<reference evidence="19" key="1">
    <citation type="journal article" date="2014" name="Int. J. Syst. Evol. Microbiol.">
        <title>Complete genome sequence of Corynebacterium casei LMG S-19264T (=DSM 44701T), isolated from a smear-ripened cheese.</title>
        <authorList>
            <consortium name="US DOE Joint Genome Institute (JGI-PGF)"/>
            <person name="Walter F."/>
            <person name="Albersmeier A."/>
            <person name="Kalinowski J."/>
            <person name="Ruckert C."/>
        </authorList>
    </citation>
    <scope>NUCLEOTIDE SEQUENCE</scope>
    <source>
        <strain evidence="19">NBRC 110071</strain>
    </source>
</reference>
<evidence type="ECO:0000256" key="5">
    <source>
        <dbReference type="ARBA" id="ARBA00018714"/>
    </source>
</evidence>
<dbReference type="GO" id="GO:0006011">
    <property type="term" value="P:UDP-alpha-D-glucose metabolic process"/>
    <property type="evidence" value="ECO:0007669"/>
    <property type="project" value="InterPro"/>
</dbReference>
<keyword evidence="13 16" id="KW-1133">Transmembrane helix</keyword>
<keyword evidence="6 16" id="KW-1003">Cell membrane</keyword>
<evidence type="ECO:0000256" key="6">
    <source>
        <dbReference type="ARBA" id="ARBA00022475"/>
    </source>
</evidence>
<dbReference type="AlphaFoldDB" id="A0AA37S6H7"/>
<evidence type="ECO:0000256" key="15">
    <source>
        <dbReference type="ARBA" id="ARBA00048682"/>
    </source>
</evidence>
<keyword evidence="14 16" id="KW-0472">Membrane</keyword>
<dbReference type="NCBIfam" id="TIGR03030">
    <property type="entry name" value="CelA"/>
    <property type="match status" value="1"/>
</dbReference>
<dbReference type="Proteomes" id="UP001161389">
    <property type="component" value="Unassembled WGS sequence"/>
</dbReference>
<sequence length="745" mass="84825">MQSAPISNPVDRLSSGMLKIGFAVCGLFILYMSQLRIALDQQFILGWGLVALLFVIRMTNLTEKQFGRVFLVLIASFISIRYFVWRVQDTLIYIDPLEFFLVAILFLAEVDVFLVHFVGMFTNIWPLNRKDQLVDLPDNELPTVDIFIPTYTEPAEVVKITATACTQINYPKDKLNIHILDDGGTEQRCDHPSLGAVSRHRARQLKKVAGDLGISYITRPKNEHAKAGNINHAMKTTYGELILILDCDHVPTNDILRRTVGWFIKDPKLYLVQTPHFFINPDPVEKTLGCFHSAPSEGEMFYRGNQPANDFWNSAFFCGSAGVLRRTFLDEVGGISGDTITEDAETSIKLHAKGYNSVYVSRPMVCGLSAETFSDFIIQRSRWCQGMLQIGLLKNPMLNKGLKFYQKLCYSSSYLYWFFGFARFIFFVAPTLFLSTGIQLYHASLEQVTAYALPHLFASFLMMSMLFGKYRWPLFSELYETVQSIFLLPATLGVIQNPRAPSFIVTPKGATLTKDFLSPLAPPFYIMILIMLSSLPAAIFKWHDNPQLHDGIIICTSWLMINLCIAYVSLGIFWEKHQVRNYHRAWASGPIRVQVGDVTWSGSLTDFSLTGLGFHLPAQSGITKGQTIMARVKNSQGEDFLLPFKVVRATPKGDEIIVGGEFKDPEAHYQELVHLVYGDSQRWMDFWNRDTKPPSLLKVFVDFLRLGMKGARQTTRGMFVYFRNKAYLFLKHLWITALRRQHEIK</sequence>
<dbReference type="CDD" id="cd06421">
    <property type="entry name" value="CESA_CelA_like"/>
    <property type="match status" value="1"/>
</dbReference>
<evidence type="ECO:0000256" key="14">
    <source>
        <dbReference type="ARBA" id="ARBA00023136"/>
    </source>
</evidence>
<evidence type="ECO:0000256" key="9">
    <source>
        <dbReference type="ARBA" id="ARBA00022676"/>
    </source>
</evidence>
<dbReference type="EMBL" id="BSNM01000002">
    <property type="protein sequence ID" value="GLQ29812.1"/>
    <property type="molecule type" value="Genomic_DNA"/>
</dbReference>
<feature type="domain" description="Glycosyltransferase 2-like" evidence="18">
    <location>
        <begin position="241"/>
        <end position="452"/>
    </location>
</feature>
<dbReference type="Gene3D" id="3.90.550.10">
    <property type="entry name" value="Spore Coat Polysaccharide Biosynthesis Protein SpsA, Chain A"/>
    <property type="match status" value="1"/>
</dbReference>
<keyword evidence="9 16" id="KW-0328">Glycosyltransferase</keyword>
<dbReference type="Pfam" id="PF07238">
    <property type="entry name" value="PilZ"/>
    <property type="match status" value="1"/>
</dbReference>
<comment type="caution">
    <text evidence="19">The sequence shown here is derived from an EMBL/GenBank/DDBJ whole genome shotgun (WGS) entry which is preliminary data.</text>
</comment>
<feature type="transmembrane region" description="Helical" evidence="16">
    <location>
        <begin position="12"/>
        <end position="31"/>
    </location>
</feature>
<protein>
    <recommendedName>
        <fullName evidence="5 16">Cellulose synthase catalytic subunit [UDP-forming]</fullName>
        <ecNumber evidence="4 16">2.4.1.12</ecNumber>
    </recommendedName>
</protein>
<comment type="catalytic activity">
    <reaction evidence="15 16">
        <text>[(1-&gt;4)-beta-D-glucosyl](n) + UDP-alpha-D-glucose = [(1-&gt;4)-beta-D-glucosyl](n+1) + UDP + H(+)</text>
        <dbReference type="Rhea" id="RHEA:19929"/>
        <dbReference type="Rhea" id="RHEA-COMP:10033"/>
        <dbReference type="Rhea" id="RHEA-COMP:10034"/>
        <dbReference type="ChEBI" id="CHEBI:15378"/>
        <dbReference type="ChEBI" id="CHEBI:18246"/>
        <dbReference type="ChEBI" id="CHEBI:58223"/>
        <dbReference type="ChEBI" id="CHEBI:58885"/>
        <dbReference type="EC" id="2.4.1.12"/>
    </reaction>
</comment>
<keyword evidence="8 16" id="KW-0973">c-di-GMP</keyword>
<dbReference type="GO" id="GO:0016760">
    <property type="term" value="F:cellulose synthase (UDP-forming) activity"/>
    <property type="evidence" value="ECO:0007669"/>
    <property type="project" value="UniProtKB-EC"/>
</dbReference>
<proteinExistence type="inferred from homology"/>
<feature type="transmembrane region" description="Helical" evidence="16">
    <location>
        <begin position="448"/>
        <end position="466"/>
    </location>
</feature>
<evidence type="ECO:0000256" key="16">
    <source>
        <dbReference type="RuleBase" id="RU365020"/>
    </source>
</evidence>
<feature type="transmembrane region" description="Helical" evidence="16">
    <location>
        <begin position="43"/>
        <end position="60"/>
    </location>
</feature>
<feature type="transmembrane region" description="Helical" evidence="16">
    <location>
        <begin position="66"/>
        <end position="85"/>
    </location>
</feature>
<dbReference type="InterPro" id="IPR009875">
    <property type="entry name" value="PilZ_domain"/>
</dbReference>
<evidence type="ECO:0000256" key="12">
    <source>
        <dbReference type="ARBA" id="ARBA00022916"/>
    </source>
</evidence>
<evidence type="ECO:0000256" key="3">
    <source>
        <dbReference type="ARBA" id="ARBA00006739"/>
    </source>
</evidence>
<keyword evidence="11 16" id="KW-0812">Transmembrane</keyword>
<reference evidence="19" key="2">
    <citation type="submission" date="2023-01" db="EMBL/GenBank/DDBJ databases">
        <title>Draft genome sequence of Litoribrevibacter albus strain NBRC 110071.</title>
        <authorList>
            <person name="Sun Q."/>
            <person name="Mori K."/>
        </authorList>
    </citation>
    <scope>NUCLEOTIDE SEQUENCE</scope>
    <source>
        <strain evidence="19">NBRC 110071</strain>
    </source>
</reference>
<dbReference type="GO" id="GO:0005886">
    <property type="term" value="C:plasma membrane"/>
    <property type="evidence" value="ECO:0007669"/>
    <property type="project" value="UniProtKB-SubCell"/>
</dbReference>
<evidence type="ECO:0000256" key="7">
    <source>
        <dbReference type="ARBA" id="ARBA00022519"/>
    </source>
</evidence>
<evidence type="ECO:0000256" key="8">
    <source>
        <dbReference type="ARBA" id="ARBA00022636"/>
    </source>
</evidence>
<evidence type="ECO:0000313" key="19">
    <source>
        <dbReference type="EMBL" id="GLQ29812.1"/>
    </source>
</evidence>
<dbReference type="PRINTS" id="PR01439">
    <property type="entry name" value="CELLSNTHASEA"/>
</dbReference>
<comment type="cofactor">
    <cofactor evidence="16">
        <name>Mg(2+)</name>
        <dbReference type="ChEBI" id="CHEBI:18420"/>
    </cofactor>
</comment>
<dbReference type="SUPFAM" id="SSF141371">
    <property type="entry name" value="PilZ domain-like"/>
    <property type="match status" value="1"/>
</dbReference>
<dbReference type="InterPro" id="IPR050321">
    <property type="entry name" value="Glycosyltr_2/OpgH_subfam"/>
</dbReference>
<dbReference type="PANTHER" id="PTHR43867:SF2">
    <property type="entry name" value="CELLULOSE SYNTHASE CATALYTIC SUBUNIT A [UDP-FORMING]"/>
    <property type="match status" value="1"/>
</dbReference>
<dbReference type="InterPro" id="IPR029044">
    <property type="entry name" value="Nucleotide-diphossugar_trans"/>
</dbReference>
<feature type="transmembrane region" description="Helical" evidence="16">
    <location>
        <begin position="414"/>
        <end position="436"/>
    </location>
</feature>
<evidence type="ECO:0000259" key="18">
    <source>
        <dbReference type="Pfam" id="PF13632"/>
    </source>
</evidence>
<keyword evidence="20" id="KW-1185">Reference proteome</keyword>